<dbReference type="PANTHER" id="PTHR13903:SF8">
    <property type="entry name" value="PIRIN"/>
    <property type="match status" value="1"/>
</dbReference>
<dbReference type="InterPro" id="IPR003829">
    <property type="entry name" value="Pirin_N_dom"/>
</dbReference>
<dbReference type="Proteomes" id="UP000242188">
    <property type="component" value="Unassembled WGS sequence"/>
</dbReference>
<evidence type="ECO:0000256" key="5">
    <source>
        <dbReference type="ARBA" id="ARBA00054987"/>
    </source>
</evidence>
<feature type="binding site" evidence="11">
    <location>
        <position position="57"/>
    </location>
    <ligand>
        <name>Fe cation</name>
        <dbReference type="ChEBI" id="CHEBI:24875"/>
    </ligand>
</feature>
<feature type="binding site" evidence="11">
    <location>
        <position position="99"/>
    </location>
    <ligand>
        <name>Fe cation</name>
        <dbReference type="ChEBI" id="CHEBI:24875"/>
    </ligand>
</feature>
<evidence type="ECO:0000256" key="2">
    <source>
        <dbReference type="ARBA" id="ARBA00008416"/>
    </source>
</evidence>
<dbReference type="InterPro" id="IPR012093">
    <property type="entry name" value="Pirin"/>
</dbReference>
<evidence type="ECO:0000259" key="13">
    <source>
        <dbReference type="Pfam" id="PF02678"/>
    </source>
</evidence>
<sequence length="291" mass="32503">MSIKTIRQDVYADEQKEDIGAVVRRSIGLPEVDYLDPFLMLDEFYVTPPAGFPDHPHRGFETVSYVLQGAGMHEDCCGHKGTLHAGDVQWMTAGRGIVHCEMPHGTEEVHGLQLWVNLASKDKMIEPAYQELLDKDIPRVTKDNTTVKVIAGESQGVESPMLTRTPTIYLDFKMQKDGKLVQPIKKGWNTFVYILSGKATFGPEGKQTEGCPHHALILSEEGDNLVAVNKGPEECHFVLIGGQPLNEPVATHGPFVMNTEDEIQQAILDYKLKQKGFEIAKTWKSDYLTNR</sequence>
<evidence type="ECO:0000256" key="8">
    <source>
        <dbReference type="ARBA" id="ARBA00066677"/>
    </source>
</evidence>
<evidence type="ECO:0000256" key="6">
    <source>
        <dbReference type="ARBA" id="ARBA00060642"/>
    </source>
</evidence>
<dbReference type="GO" id="GO:0005634">
    <property type="term" value="C:nucleus"/>
    <property type="evidence" value="ECO:0007669"/>
    <property type="project" value="UniProtKB-SubCell"/>
</dbReference>
<reference evidence="15 16" key="1">
    <citation type="journal article" date="2017" name="Nat. Ecol. Evol.">
        <title>Scallop genome provides insights into evolution of bilaterian karyotype and development.</title>
        <authorList>
            <person name="Wang S."/>
            <person name="Zhang J."/>
            <person name="Jiao W."/>
            <person name="Li J."/>
            <person name="Xun X."/>
            <person name="Sun Y."/>
            <person name="Guo X."/>
            <person name="Huan P."/>
            <person name="Dong B."/>
            <person name="Zhang L."/>
            <person name="Hu X."/>
            <person name="Sun X."/>
            <person name="Wang J."/>
            <person name="Zhao C."/>
            <person name="Wang Y."/>
            <person name="Wang D."/>
            <person name="Huang X."/>
            <person name="Wang R."/>
            <person name="Lv J."/>
            <person name="Li Y."/>
            <person name="Zhang Z."/>
            <person name="Liu B."/>
            <person name="Lu W."/>
            <person name="Hui Y."/>
            <person name="Liang J."/>
            <person name="Zhou Z."/>
            <person name="Hou R."/>
            <person name="Li X."/>
            <person name="Liu Y."/>
            <person name="Li H."/>
            <person name="Ning X."/>
            <person name="Lin Y."/>
            <person name="Zhao L."/>
            <person name="Xing Q."/>
            <person name="Dou J."/>
            <person name="Li Y."/>
            <person name="Mao J."/>
            <person name="Guo H."/>
            <person name="Dou H."/>
            <person name="Li T."/>
            <person name="Mu C."/>
            <person name="Jiang W."/>
            <person name="Fu Q."/>
            <person name="Fu X."/>
            <person name="Miao Y."/>
            <person name="Liu J."/>
            <person name="Yu Q."/>
            <person name="Li R."/>
            <person name="Liao H."/>
            <person name="Li X."/>
            <person name="Kong Y."/>
            <person name="Jiang Z."/>
            <person name="Chourrout D."/>
            <person name="Li R."/>
            <person name="Bao Z."/>
        </authorList>
    </citation>
    <scope>NUCLEOTIDE SEQUENCE [LARGE SCALE GENOMIC DNA]</scope>
    <source>
        <strain evidence="15 16">PY_sf001</strain>
    </source>
</reference>
<feature type="binding site" evidence="11">
    <location>
        <position position="101"/>
    </location>
    <ligand>
        <name>Fe cation</name>
        <dbReference type="ChEBI" id="CHEBI:24875"/>
    </ligand>
</feature>
<evidence type="ECO:0000256" key="10">
    <source>
        <dbReference type="ARBA" id="ARBA00077684"/>
    </source>
</evidence>
<dbReference type="GO" id="GO:0046872">
    <property type="term" value="F:metal ion binding"/>
    <property type="evidence" value="ECO:0007669"/>
    <property type="project" value="UniProtKB-KW"/>
</dbReference>
<evidence type="ECO:0000256" key="12">
    <source>
        <dbReference type="RuleBase" id="RU003457"/>
    </source>
</evidence>
<evidence type="ECO:0000256" key="7">
    <source>
        <dbReference type="ARBA" id="ARBA00064668"/>
    </source>
</evidence>
<evidence type="ECO:0000256" key="4">
    <source>
        <dbReference type="ARBA" id="ARBA00050845"/>
    </source>
</evidence>
<feature type="binding site" evidence="11">
    <location>
        <position position="55"/>
    </location>
    <ligand>
        <name>Fe cation</name>
        <dbReference type="ChEBI" id="CHEBI:24875"/>
    </ligand>
</feature>
<accession>A0A210QJN7</accession>
<keyword evidence="11" id="KW-0479">Metal-binding</keyword>
<dbReference type="Pfam" id="PF05726">
    <property type="entry name" value="Pirin_C"/>
    <property type="match status" value="1"/>
</dbReference>
<feature type="domain" description="Pirin C-terminal" evidence="14">
    <location>
        <begin position="169"/>
        <end position="271"/>
    </location>
</feature>
<dbReference type="PANTHER" id="PTHR13903">
    <property type="entry name" value="PIRIN-RELATED"/>
    <property type="match status" value="1"/>
</dbReference>
<dbReference type="CDD" id="cd02909">
    <property type="entry name" value="cupin_pirin_N"/>
    <property type="match status" value="1"/>
</dbReference>
<evidence type="ECO:0000256" key="3">
    <source>
        <dbReference type="ARBA" id="ARBA00023242"/>
    </source>
</evidence>
<comment type="function">
    <text evidence="5">Transcriptional coregulator of NF-kappa-B which facilitates binding of NF-kappa-B proteins to target kappa-B genes in a redox-state-dependent manner. May be required for efficient terminal myeloid maturation of hematopoietic cells. Has quercetin 2,3-dioxygenase activity (in vitro).</text>
</comment>
<dbReference type="FunFam" id="2.60.120.10:FF:000055">
    <property type="entry name" value="pirin"/>
    <property type="match status" value="1"/>
</dbReference>
<comment type="subunit">
    <text evidence="7">May interact with NF1/CTF1. Interacts with BCL3. Identified in a complex comprised of PIR, BLC3, NFKB1 and target DNA.</text>
</comment>
<gene>
    <name evidence="15" type="ORF">KP79_PYT12441</name>
</gene>
<dbReference type="OrthoDB" id="198735at2759"/>
<dbReference type="EMBL" id="NEDP02003345">
    <property type="protein sequence ID" value="OWF48950.1"/>
    <property type="molecule type" value="Genomic_DNA"/>
</dbReference>
<dbReference type="Gene3D" id="2.60.120.10">
    <property type="entry name" value="Jelly Rolls"/>
    <property type="match status" value="2"/>
</dbReference>
<dbReference type="InterPro" id="IPR011051">
    <property type="entry name" value="RmlC_Cupin_sf"/>
</dbReference>
<feature type="domain" description="Pirin N-terminal" evidence="13">
    <location>
        <begin position="23"/>
        <end position="116"/>
    </location>
</feature>
<organism evidence="15 16">
    <name type="scientific">Mizuhopecten yessoensis</name>
    <name type="common">Japanese scallop</name>
    <name type="synonym">Patinopecten yessoensis</name>
    <dbReference type="NCBI Taxonomy" id="6573"/>
    <lineage>
        <taxon>Eukaryota</taxon>
        <taxon>Metazoa</taxon>
        <taxon>Spiralia</taxon>
        <taxon>Lophotrochozoa</taxon>
        <taxon>Mollusca</taxon>
        <taxon>Bivalvia</taxon>
        <taxon>Autobranchia</taxon>
        <taxon>Pteriomorphia</taxon>
        <taxon>Pectinida</taxon>
        <taxon>Pectinoidea</taxon>
        <taxon>Pectinidae</taxon>
        <taxon>Mizuhopecten</taxon>
    </lineage>
</organism>
<comment type="similarity">
    <text evidence="2 12">Belongs to the pirin family.</text>
</comment>
<dbReference type="Pfam" id="PF02678">
    <property type="entry name" value="Pirin"/>
    <property type="match status" value="1"/>
</dbReference>
<evidence type="ECO:0000256" key="9">
    <source>
        <dbReference type="ARBA" id="ARBA00069068"/>
    </source>
</evidence>
<comment type="pathway">
    <text evidence="6">Flavonoid metabolism; quercetin degradation.</text>
</comment>
<comment type="catalytic activity">
    <reaction evidence="4">
        <text>quercetin + O2 = 2-(3,4-dihydroxybenzoyloxy)-4,6-dihydroxybenzoate + CO</text>
        <dbReference type="Rhea" id="RHEA:15381"/>
        <dbReference type="ChEBI" id="CHEBI:15379"/>
        <dbReference type="ChEBI" id="CHEBI:17245"/>
        <dbReference type="ChEBI" id="CHEBI:57628"/>
        <dbReference type="ChEBI" id="CHEBI:57694"/>
        <dbReference type="EC" id="1.13.11.24"/>
    </reaction>
</comment>
<evidence type="ECO:0000313" key="16">
    <source>
        <dbReference type="Proteomes" id="UP000242188"/>
    </source>
</evidence>
<dbReference type="CDD" id="cd02247">
    <property type="entry name" value="cupin_pirin_C"/>
    <property type="match status" value="1"/>
</dbReference>
<name>A0A210QJN7_MIZYE</name>
<dbReference type="InterPro" id="IPR008778">
    <property type="entry name" value="Pirin_C_dom"/>
</dbReference>
<protein>
    <recommendedName>
        <fullName evidence="9">Pirin</fullName>
        <ecNumber evidence="8">1.13.11.24</ecNumber>
    </recommendedName>
    <alternativeName>
        <fullName evidence="10">Probable quercetin 2,3-dioxygenase PIR</fullName>
    </alternativeName>
</protein>
<keyword evidence="11" id="KW-0408">Iron</keyword>
<dbReference type="EC" id="1.13.11.24" evidence="8"/>
<evidence type="ECO:0000256" key="11">
    <source>
        <dbReference type="PIRSR" id="PIRSR006232-1"/>
    </source>
</evidence>
<evidence type="ECO:0000259" key="14">
    <source>
        <dbReference type="Pfam" id="PF05726"/>
    </source>
</evidence>
<evidence type="ECO:0000313" key="15">
    <source>
        <dbReference type="EMBL" id="OWF48950.1"/>
    </source>
</evidence>
<dbReference type="PIRSF" id="PIRSF006232">
    <property type="entry name" value="Pirin"/>
    <property type="match status" value="1"/>
</dbReference>
<evidence type="ECO:0000256" key="1">
    <source>
        <dbReference type="ARBA" id="ARBA00004123"/>
    </source>
</evidence>
<dbReference type="SUPFAM" id="SSF51182">
    <property type="entry name" value="RmlC-like cupins"/>
    <property type="match status" value="1"/>
</dbReference>
<dbReference type="InterPro" id="IPR014710">
    <property type="entry name" value="RmlC-like_jellyroll"/>
</dbReference>
<keyword evidence="16" id="KW-1185">Reference proteome</keyword>
<dbReference type="GO" id="GO:0008127">
    <property type="term" value="F:quercetin 2,3-dioxygenase activity"/>
    <property type="evidence" value="ECO:0007669"/>
    <property type="project" value="UniProtKB-EC"/>
</dbReference>
<proteinExistence type="inferred from homology"/>
<dbReference type="AlphaFoldDB" id="A0A210QJN7"/>
<comment type="caution">
    <text evidence="15">The sequence shown here is derived from an EMBL/GenBank/DDBJ whole genome shotgun (WGS) entry which is preliminary data.</text>
</comment>
<comment type="cofactor">
    <cofactor evidence="11">
        <name>Fe cation</name>
        <dbReference type="ChEBI" id="CHEBI:24875"/>
    </cofactor>
    <text evidence="11">Binds 1 Fe cation per subunit.</text>
</comment>
<comment type="subcellular location">
    <subcellularLocation>
        <location evidence="1">Nucleus</location>
    </subcellularLocation>
</comment>
<keyword evidence="3" id="KW-0539">Nucleus</keyword>